<evidence type="ECO:0000256" key="1">
    <source>
        <dbReference type="SAM" id="MobiDB-lite"/>
    </source>
</evidence>
<feature type="compositionally biased region" description="Polar residues" evidence="1">
    <location>
        <begin position="1"/>
        <end position="16"/>
    </location>
</feature>
<feature type="compositionally biased region" description="Low complexity" evidence="1">
    <location>
        <begin position="1265"/>
        <end position="1285"/>
    </location>
</feature>
<sequence length="1806" mass="189614">MHTPQQESGRPATATTPGDRRAPAARDTGGSGLSDAGASLAGPSPAGPDARQLLALQQSAGNAAVTRLMLQRGSLPPIAEEPAPSAARRRPSRLPGPSLAPVAEEAETPRRLSSSRPARPGGRAPGRETPANAPAAPPRILLLPPYLRDLRAPGLASVSGLDGYESVLGDLRKAVKGSEESVAGIRDELTGRPESFFGRGRSFHIRGRGAPSAWYDVTLAVTADPAETPPRFVEPPADAPRPGPGTGPGPAPAPGQPRELSDPDDAATKLDLHRNSGGSASRGHGRSSRYGGSAAGMGLVPTPVPGLTAGVAFNVGAHPFHTADESRTQRTVNEHRVLRSDEGTVRVPRRVRFTLRTEHSALHTVQRFDGTGSLDLLVPREHLVPALRSALGPMAELDGPQARSVRLADSLAAVAVTEPPGEHDPHDGGDGLFDTVKSVLHPSLTGPGAPGRARLYAATSAATVAEDLPRLLGGWVTGEDLVAKDGSTEGSYRMRATLSGLAPGWSAGRTQLRTHQQVQHSEANSHGQGRGGQVGVGPAVGAGVLDAGPRARAGVLPLAEARKMRFASADQSIGIRQGAEIRGDKVLYRGRVVIAVEGSGPLSPAMKAGRQSRSAEHTMDVWVTLRAEEARHLGLPLPPGTAEKDLFVRERDENGAEAGRHLPFGAMGGSVSLSGLDTGPLISGIEQLFATHPKLAGCLPAHGDAPAPTPEPPRTPGKLRKKQPEKKFSREEQTAQRENYRQLLTVLSETNLRANKEQLLSSGVPVRLRRKTTWTSHDALVRVSGEMGELTWLGDTGDWLTRSTAGVTTGLQSGRAGARGGGVRAVGQVRLIPGALSGQVTGDALWQGTRRAQGGPTTRTDSLSNGDTRSSAFGGPLRLSVQVTLVERERTAKRALTPGAPGRDTPEVERIASSADDAADNPLRLGTQDVRLTTPSAFTLDDENHQLLEARAGRRRATPLTPVAESGIGELTSGSWQPRGRTVRDWQFVETAGSGEPVRAMAYELLAKAAARNDAVRRDRAFETDGLAPRLAIEERLSARAVSAALRQGVSSGWVVKNLRHPRRLAALSGAVGTRFALTRPRVVHRDSGAGTENYVLGGHQASGQRGRGRSGGFRAQGLSMQDNQVLHPGDDPKWRIGEAVGASWTLAGTSNASESLAGSIERNAHSPRGRDLYLVQCDLAMRMSAEVTVGGRPYVASAERTVPAEVSVWLTKEQCEAAGIPLRTPAERAAERRAAREQGEADRAAGRTPASLLPPGERPREGAADGPAPAAPAVTPAQAGVPAQLRQGTPPGFGMIEQLPDFRPLIRQLRTEGGAKARALARELLPERQSDDPYDNVQRLLRVLDRDGATGLLAGAMDGGVTVELFRGRRTPYWAEFAVEATGPGSVGDRASDGRDMEYITSAVSGRSDSEEESGIRGVDAMVTGAGKPELGQHPVKSTGAAAGLGAGSSSSRKRGSSGRGQTGVKTVADAKAESRGVTVPVRGALTLRSSEGVIARTALEGDLVHRILEHDLRALDRVTPVRDGALAGRNLKRTGGDDPSRLARWRSLGVTLPDEAQVNGFRGAPGIRGAVREAVRAAHGGSRFHDTGQAAAYAQQEAVSTEWLASALPLLASAGVKLPPAHATGVAGQDLETSLHAQLTHGRVLDAGDTMTFEAIAPSSPDGDRPTGQDHQHGREHGKNVRGAAGAGLLNAQEFRLNEALLRSDNGGAVTDNAAAGSGSMPVRKPRTQSVLVQFDLRVRVVARVRNRATRRVESAVRDHLVPTPVIVRMPAPAVRRMLASARDGAKVADPHGRLGAPAGGVQR</sequence>
<feature type="compositionally biased region" description="Basic and acidic residues" evidence="1">
    <location>
        <begin position="1664"/>
        <end position="1681"/>
    </location>
</feature>
<feature type="region of interest" description="Disordered" evidence="1">
    <location>
        <begin position="1656"/>
        <end position="1683"/>
    </location>
</feature>
<comment type="caution">
    <text evidence="2">The sequence shown here is derived from an EMBL/GenBank/DDBJ whole genome shotgun (WGS) entry which is preliminary data.</text>
</comment>
<feature type="compositionally biased region" description="Low complexity" evidence="1">
    <location>
        <begin position="111"/>
        <end position="138"/>
    </location>
</feature>
<feature type="compositionally biased region" description="Pro residues" evidence="1">
    <location>
        <begin position="237"/>
        <end position="255"/>
    </location>
</feature>
<feature type="region of interest" description="Disordered" evidence="1">
    <location>
        <begin position="511"/>
        <end position="537"/>
    </location>
</feature>
<feature type="compositionally biased region" description="Basic and acidic residues" evidence="1">
    <location>
        <begin position="725"/>
        <end position="735"/>
    </location>
</feature>
<feature type="compositionally biased region" description="Low complexity" evidence="1">
    <location>
        <begin position="1439"/>
        <end position="1452"/>
    </location>
</feature>
<feature type="region of interest" description="Disordered" evidence="1">
    <location>
        <begin position="74"/>
        <end position="138"/>
    </location>
</feature>
<evidence type="ECO:0000313" key="3">
    <source>
        <dbReference type="Proteomes" id="UP000621266"/>
    </source>
</evidence>
<feature type="region of interest" description="Disordered" evidence="1">
    <location>
        <begin position="225"/>
        <end position="294"/>
    </location>
</feature>
<accession>A0ABQ7FQE1</accession>
<dbReference type="Proteomes" id="UP000621266">
    <property type="component" value="Unassembled WGS sequence"/>
</dbReference>
<feature type="region of interest" description="Disordered" evidence="1">
    <location>
        <begin position="699"/>
        <end position="735"/>
    </location>
</feature>
<feature type="compositionally biased region" description="Basic and acidic residues" evidence="1">
    <location>
        <begin position="1226"/>
        <end position="1246"/>
    </location>
</feature>
<feature type="region of interest" description="Disordered" evidence="1">
    <location>
        <begin position="1785"/>
        <end position="1806"/>
    </location>
</feature>
<proteinExistence type="predicted"/>
<evidence type="ECO:0000313" key="2">
    <source>
        <dbReference type="EMBL" id="KAF4410853.1"/>
    </source>
</evidence>
<feature type="compositionally biased region" description="Gly residues" evidence="1">
    <location>
        <begin position="528"/>
        <end position="537"/>
    </location>
</feature>
<feature type="compositionally biased region" description="Polar residues" evidence="1">
    <location>
        <begin position="855"/>
        <end position="871"/>
    </location>
</feature>
<gene>
    <name evidence="2" type="ORF">GCU69_01805</name>
</gene>
<feature type="compositionally biased region" description="Basic and acidic residues" evidence="1">
    <location>
        <begin position="1786"/>
        <end position="1795"/>
    </location>
</feature>
<dbReference type="RefSeq" id="WP_156204937.1">
    <property type="nucleotide sequence ID" value="NZ_WHPN01000035.1"/>
</dbReference>
<feature type="region of interest" description="Disordered" evidence="1">
    <location>
        <begin position="1"/>
        <end position="55"/>
    </location>
</feature>
<feature type="region of interest" description="Disordered" evidence="1">
    <location>
        <begin position="848"/>
        <end position="874"/>
    </location>
</feature>
<name>A0ABQ7FQE1_9ACTN</name>
<feature type="compositionally biased region" description="Low complexity" evidence="1">
    <location>
        <begin position="33"/>
        <end position="50"/>
    </location>
</feature>
<organism evidence="2 3">
    <name type="scientific">Streptomyces lycii</name>
    <dbReference type="NCBI Taxonomy" id="2654337"/>
    <lineage>
        <taxon>Bacteria</taxon>
        <taxon>Bacillati</taxon>
        <taxon>Actinomycetota</taxon>
        <taxon>Actinomycetes</taxon>
        <taxon>Kitasatosporales</taxon>
        <taxon>Streptomycetaceae</taxon>
        <taxon>Streptomyces</taxon>
    </lineage>
</organism>
<feature type="compositionally biased region" description="Low complexity" evidence="1">
    <location>
        <begin position="276"/>
        <end position="294"/>
    </location>
</feature>
<reference evidence="2 3" key="1">
    <citation type="submission" date="2019-10" db="EMBL/GenBank/DDBJ databases">
        <title>Streptomyces tenebrisbrunneis sp.nov., an endogenous actinomycete isolated from of Lycium ruthenicum.</title>
        <authorList>
            <person name="Ma L."/>
        </authorList>
    </citation>
    <scope>NUCLEOTIDE SEQUENCE [LARGE SCALE GENOMIC DNA]</scope>
    <source>
        <strain evidence="2 3">TRM 66187</strain>
    </source>
</reference>
<feature type="region of interest" description="Disordered" evidence="1">
    <location>
        <begin position="1222"/>
        <end position="1293"/>
    </location>
</feature>
<keyword evidence="3" id="KW-1185">Reference proteome</keyword>
<dbReference type="EMBL" id="WHPN01000035">
    <property type="protein sequence ID" value="KAF4410853.1"/>
    <property type="molecule type" value="Genomic_DNA"/>
</dbReference>
<feature type="compositionally biased region" description="Polar residues" evidence="1">
    <location>
        <begin position="511"/>
        <end position="526"/>
    </location>
</feature>
<protein>
    <submittedName>
        <fullName evidence="2">Uncharacterized protein</fullName>
    </submittedName>
</protein>
<feature type="compositionally biased region" description="Low complexity" evidence="1">
    <location>
        <begin position="74"/>
        <end position="86"/>
    </location>
</feature>
<feature type="region of interest" description="Disordered" evidence="1">
    <location>
        <begin position="1426"/>
        <end position="1475"/>
    </location>
</feature>
<feature type="region of interest" description="Disordered" evidence="1">
    <location>
        <begin position="1089"/>
        <end position="1112"/>
    </location>
</feature>